<dbReference type="SUPFAM" id="SSF49879">
    <property type="entry name" value="SMAD/FHA domain"/>
    <property type="match status" value="1"/>
</dbReference>
<accession>A0A3S9SXI0</accession>
<dbReference type="InterPro" id="IPR008984">
    <property type="entry name" value="SMAD_FHA_dom_sf"/>
</dbReference>
<dbReference type="KEGG" id="aft:BBF96_05860"/>
<dbReference type="PANTHER" id="PTHR23308">
    <property type="entry name" value="NUCLEAR INHIBITOR OF PROTEIN PHOSPHATASE-1"/>
    <property type="match status" value="1"/>
</dbReference>
<dbReference type="SMART" id="SM00240">
    <property type="entry name" value="FHA"/>
    <property type="match status" value="1"/>
</dbReference>
<sequence length="235" mass="27322">MNFLRRILGKKVLKPRDIALKIKRLMDSSKTESVFKIYVPYRYRVFISDEDMKRLEPFRPFLIKELIDYIHRYADKQGYHLLGEPEIFIKVDKKLGQGNFKVEPIYEDNGKQTMIFDKGEIFAISENQDVTRVFKKKSGGSPILEVLEGNDEGKKFNLIGSIITIGRREDNQIMINDPNVSRYHARIVYNNNNWQIEDLNSTNGVFINGKRITISPLKSGDKICIGSTLLKFRLK</sequence>
<dbReference type="InterPro" id="IPR022128">
    <property type="entry name" value="FhaA_N"/>
</dbReference>
<protein>
    <recommendedName>
        <fullName evidence="1">FHA domain-containing protein</fullName>
    </recommendedName>
</protein>
<dbReference type="PROSITE" id="PS50006">
    <property type="entry name" value="FHA_DOMAIN"/>
    <property type="match status" value="1"/>
</dbReference>
<dbReference type="AlphaFoldDB" id="A0A3S9SXI0"/>
<evidence type="ECO:0000313" key="2">
    <source>
        <dbReference type="EMBL" id="AZR72960.1"/>
    </source>
</evidence>
<evidence type="ECO:0000313" key="3">
    <source>
        <dbReference type="Proteomes" id="UP000267250"/>
    </source>
</evidence>
<feature type="domain" description="FHA" evidence="1">
    <location>
        <begin position="163"/>
        <end position="212"/>
    </location>
</feature>
<organism evidence="2 3">
    <name type="scientific">Anoxybacter fermentans</name>
    <dbReference type="NCBI Taxonomy" id="1323375"/>
    <lineage>
        <taxon>Bacteria</taxon>
        <taxon>Bacillati</taxon>
        <taxon>Bacillota</taxon>
        <taxon>Clostridia</taxon>
        <taxon>Halanaerobiales</taxon>
        <taxon>Anoxybacter</taxon>
    </lineage>
</organism>
<dbReference type="Proteomes" id="UP000267250">
    <property type="component" value="Chromosome"/>
</dbReference>
<dbReference type="EMBL" id="CP016379">
    <property type="protein sequence ID" value="AZR72960.1"/>
    <property type="molecule type" value="Genomic_DNA"/>
</dbReference>
<dbReference type="Gene3D" id="3.30.2320.60">
    <property type="entry name" value="FhaA, phosphopeptide-binding domain (DUF3662)"/>
    <property type="match status" value="1"/>
</dbReference>
<reference evidence="2 3" key="1">
    <citation type="submission" date="2016-07" db="EMBL/GenBank/DDBJ databases">
        <title>Genome and transcriptome analysis of iron-reducing fermentative bacteria Anoxybacter fermentans.</title>
        <authorList>
            <person name="Zeng X."/>
            <person name="Shao Z."/>
        </authorList>
    </citation>
    <scope>NUCLEOTIDE SEQUENCE [LARGE SCALE GENOMIC DNA]</scope>
    <source>
        <strain evidence="2 3">DY22613</strain>
    </source>
</reference>
<dbReference type="Pfam" id="PF00498">
    <property type="entry name" value="FHA"/>
    <property type="match status" value="1"/>
</dbReference>
<dbReference type="InterPro" id="IPR050923">
    <property type="entry name" value="Cell_Proc_Reg/RNA_Proc"/>
</dbReference>
<dbReference type="Pfam" id="PF12401">
    <property type="entry name" value="FhaA_N"/>
    <property type="match status" value="1"/>
</dbReference>
<evidence type="ECO:0000259" key="1">
    <source>
        <dbReference type="PROSITE" id="PS50006"/>
    </source>
</evidence>
<keyword evidence="3" id="KW-1185">Reference proteome</keyword>
<proteinExistence type="predicted"/>
<dbReference type="InterPro" id="IPR042287">
    <property type="entry name" value="FhaA_N_sf"/>
</dbReference>
<gene>
    <name evidence="2" type="ORF">BBF96_05860</name>
</gene>
<name>A0A3S9SXI0_9FIRM</name>
<dbReference type="RefSeq" id="WP_127016294.1">
    <property type="nucleotide sequence ID" value="NZ_CP016379.1"/>
</dbReference>
<dbReference type="InterPro" id="IPR000253">
    <property type="entry name" value="FHA_dom"/>
</dbReference>
<dbReference type="OrthoDB" id="9816434at2"/>
<dbReference type="Gene3D" id="2.60.200.20">
    <property type="match status" value="1"/>
</dbReference>
<dbReference type="CDD" id="cd00060">
    <property type="entry name" value="FHA"/>
    <property type="match status" value="1"/>
</dbReference>